<dbReference type="RefSeq" id="WP_049682917.1">
    <property type="nucleotide sequence ID" value="NZ_LFZW01000001.1"/>
</dbReference>
<dbReference type="SUPFAM" id="SSF53850">
    <property type="entry name" value="Periplasmic binding protein-like II"/>
    <property type="match status" value="1"/>
</dbReference>
<dbReference type="GO" id="GO:0003700">
    <property type="term" value="F:DNA-binding transcription factor activity"/>
    <property type="evidence" value="ECO:0007669"/>
    <property type="project" value="InterPro"/>
</dbReference>
<organism evidence="6 7">
    <name type="scientific">Peribacillus loiseleuriae</name>
    <dbReference type="NCBI Taxonomy" id="1679170"/>
    <lineage>
        <taxon>Bacteria</taxon>
        <taxon>Bacillati</taxon>
        <taxon>Bacillota</taxon>
        <taxon>Bacilli</taxon>
        <taxon>Bacillales</taxon>
        <taxon>Bacillaceae</taxon>
        <taxon>Peribacillus</taxon>
    </lineage>
</organism>
<dbReference type="InterPro" id="IPR050950">
    <property type="entry name" value="HTH-type_LysR_regulators"/>
</dbReference>
<dbReference type="Pfam" id="PF03466">
    <property type="entry name" value="LysR_substrate"/>
    <property type="match status" value="1"/>
</dbReference>
<dbReference type="PRINTS" id="PR00039">
    <property type="entry name" value="HTHLYSR"/>
</dbReference>
<proteinExistence type="inferred from homology"/>
<dbReference type="GO" id="GO:0003677">
    <property type="term" value="F:DNA binding"/>
    <property type="evidence" value="ECO:0007669"/>
    <property type="project" value="UniProtKB-KW"/>
</dbReference>
<dbReference type="STRING" id="1679170.AC625_20120"/>
<dbReference type="PANTHER" id="PTHR30419">
    <property type="entry name" value="HTH-TYPE TRANSCRIPTIONAL REGULATOR YBHD"/>
    <property type="match status" value="1"/>
</dbReference>
<dbReference type="PATRIC" id="fig|1679170.3.peg.4564"/>
<dbReference type="PANTHER" id="PTHR30419:SF25">
    <property type="entry name" value="HTH-TYPE TRANSCRIPTIONAL REGULATOR YTLI"/>
    <property type="match status" value="1"/>
</dbReference>
<keyword evidence="2" id="KW-0805">Transcription regulation</keyword>
<dbReference type="Pfam" id="PF00126">
    <property type="entry name" value="HTH_1"/>
    <property type="match status" value="1"/>
</dbReference>
<evidence type="ECO:0000256" key="2">
    <source>
        <dbReference type="ARBA" id="ARBA00023015"/>
    </source>
</evidence>
<dbReference type="InterPro" id="IPR036390">
    <property type="entry name" value="WH_DNA-bd_sf"/>
</dbReference>
<dbReference type="AlphaFoldDB" id="A0A0K9GY68"/>
<accession>A0A0K9GY68</accession>
<keyword evidence="4" id="KW-0804">Transcription</keyword>
<comment type="caution">
    <text evidence="6">The sequence shown here is derived from an EMBL/GenBank/DDBJ whole genome shotgun (WGS) entry which is preliminary data.</text>
</comment>
<dbReference type="InterPro" id="IPR005119">
    <property type="entry name" value="LysR_subst-bd"/>
</dbReference>
<dbReference type="Gene3D" id="1.10.10.10">
    <property type="entry name" value="Winged helix-like DNA-binding domain superfamily/Winged helix DNA-binding domain"/>
    <property type="match status" value="1"/>
</dbReference>
<gene>
    <name evidence="6" type="ORF">AC625_20120</name>
</gene>
<reference evidence="7" key="1">
    <citation type="submission" date="2015-07" db="EMBL/GenBank/DDBJ databases">
        <title>Genome sequencing project for genomic taxonomy and phylogenomics of Bacillus-like bacteria.</title>
        <authorList>
            <person name="Liu B."/>
            <person name="Wang J."/>
            <person name="Zhu Y."/>
            <person name="Liu G."/>
            <person name="Chen Q."/>
            <person name="Chen Z."/>
            <person name="Lan J."/>
            <person name="Che J."/>
            <person name="Ge C."/>
            <person name="Shi H."/>
            <person name="Pan Z."/>
            <person name="Liu X."/>
        </authorList>
    </citation>
    <scope>NUCLEOTIDE SEQUENCE [LARGE SCALE GENOMIC DNA]</scope>
    <source>
        <strain evidence="7">FJAT-27997</strain>
    </source>
</reference>
<dbReference type="GO" id="GO:0005829">
    <property type="term" value="C:cytosol"/>
    <property type="evidence" value="ECO:0007669"/>
    <property type="project" value="TreeGrafter"/>
</dbReference>
<feature type="domain" description="HTH lysR-type" evidence="5">
    <location>
        <begin position="1"/>
        <end position="57"/>
    </location>
</feature>
<dbReference type="Gene3D" id="3.40.190.290">
    <property type="match status" value="1"/>
</dbReference>
<dbReference type="InterPro" id="IPR000847">
    <property type="entry name" value="LysR_HTH_N"/>
</dbReference>
<keyword evidence="7" id="KW-1185">Reference proteome</keyword>
<comment type="similarity">
    <text evidence="1">Belongs to the LysR transcriptional regulatory family.</text>
</comment>
<evidence type="ECO:0000259" key="5">
    <source>
        <dbReference type="PROSITE" id="PS50931"/>
    </source>
</evidence>
<name>A0A0K9GY68_9BACI</name>
<protein>
    <submittedName>
        <fullName evidence="6">LysR family transcriptional regulator</fullName>
    </submittedName>
</protein>
<sequence length="301" mass="33535">MDLRTIKTFKTIVKYGSFQRAAEELKYAQSTVTTQIKNLESALGVTLLERGKNLQLTEAGKLLNEKGDLLLKGFENLQSAMEDLVNGESGIIRIGVMEPTASFRFPQILTPFKKKFPKIQLSIQIHSVKILSEMVKKDEVDIAICTAPEQALGTIFEPLFTEEVALLTPSTHYLSGKETICLQDLDNEQLLATSSFCPFRKNLEKQLIEAGINPNYGLEVSNMLALKHFVQSDFGIAVVPVIAITPLLEGTVIKPITDFDKGLTVGIMRNEERSYQGKAMEYLLELLHQGLKKPVKSLFSN</sequence>
<dbReference type="PROSITE" id="PS50931">
    <property type="entry name" value="HTH_LYSR"/>
    <property type="match status" value="1"/>
</dbReference>
<dbReference type="SUPFAM" id="SSF46785">
    <property type="entry name" value="Winged helix' DNA-binding domain"/>
    <property type="match status" value="1"/>
</dbReference>
<dbReference type="CDD" id="cd05466">
    <property type="entry name" value="PBP2_LTTR_substrate"/>
    <property type="match status" value="1"/>
</dbReference>
<dbReference type="EMBL" id="LFZW01000001">
    <property type="protein sequence ID" value="KMY51565.1"/>
    <property type="molecule type" value="Genomic_DNA"/>
</dbReference>
<evidence type="ECO:0000256" key="1">
    <source>
        <dbReference type="ARBA" id="ARBA00009437"/>
    </source>
</evidence>
<evidence type="ECO:0000256" key="4">
    <source>
        <dbReference type="ARBA" id="ARBA00023163"/>
    </source>
</evidence>
<dbReference type="InterPro" id="IPR036388">
    <property type="entry name" value="WH-like_DNA-bd_sf"/>
</dbReference>
<evidence type="ECO:0000313" key="6">
    <source>
        <dbReference type="EMBL" id="KMY51565.1"/>
    </source>
</evidence>
<keyword evidence="3" id="KW-0238">DNA-binding</keyword>
<dbReference type="FunFam" id="1.10.10.10:FF:000001">
    <property type="entry name" value="LysR family transcriptional regulator"/>
    <property type="match status" value="1"/>
</dbReference>
<dbReference type="Proteomes" id="UP000037146">
    <property type="component" value="Unassembled WGS sequence"/>
</dbReference>
<evidence type="ECO:0000313" key="7">
    <source>
        <dbReference type="Proteomes" id="UP000037146"/>
    </source>
</evidence>
<dbReference type="OrthoDB" id="9785745at2"/>
<evidence type="ECO:0000256" key="3">
    <source>
        <dbReference type="ARBA" id="ARBA00023125"/>
    </source>
</evidence>